<sequence length="103" mass="10738">MAVPAELVDAAKAVEYLLDGLTSGFKSLDTDVQSLLRTWQGYQGGLFAEGYAEVKQGLADLLGAMGDTTVALNTSAEAYLAQEHANTEAIQSVASSLDLPDAS</sequence>
<dbReference type="Proteomes" id="UP001432062">
    <property type="component" value="Chromosome"/>
</dbReference>
<protein>
    <submittedName>
        <fullName evidence="1">WXG100 family type VII secretion target</fullName>
    </submittedName>
</protein>
<dbReference type="Pfam" id="PF06013">
    <property type="entry name" value="WXG100"/>
    <property type="match status" value="1"/>
</dbReference>
<reference evidence="1" key="1">
    <citation type="submission" date="2022-10" db="EMBL/GenBank/DDBJ databases">
        <title>The complete genomes of actinobacterial strains from the NBC collection.</title>
        <authorList>
            <person name="Joergensen T.S."/>
            <person name="Alvarez Arevalo M."/>
            <person name="Sterndorff E.B."/>
            <person name="Faurdal D."/>
            <person name="Vuksanovic O."/>
            <person name="Mourched A.-S."/>
            <person name="Charusanti P."/>
            <person name="Shaw S."/>
            <person name="Blin K."/>
            <person name="Weber T."/>
        </authorList>
    </citation>
    <scope>NUCLEOTIDE SEQUENCE</scope>
    <source>
        <strain evidence="1">NBC_01482</strain>
    </source>
</reference>
<dbReference type="Gene3D" id="1.10.287.1060">
    <property type="entry name" value="ESAT-6-like"/>
    <property type="match status" value="1"/>
</dbReference>
<accession>A0ABZ1YHR5</accession>
<dbReference type="InterPro" id="IPR010310">
    <property type="entry name" value="T7SS_ESAT-6-like"/>
</dbReference>
<dbReference type="RefSeq" id="WP_329405237.1">
    <property type="nucleotide sequence ID" value="NZ_CP109441.1"/>
</dbReference>
<evidence type="ECO:0000313" key="2">
    <source>
        <dbReference type="Proteomes" id="UP001432062"/>
    </source>
</evidence>
<name>A0ABZ1YHR5_9NOCA</name>
<keyword evidence="2" id="KW-1185">Reference proteome</keyword>
<dbReference type="InterPro" id="IPR036689">
    <property type="entry name" value="ESAT-6-like_sf"/>
</dbReference>
<dbReference type="EMBL" id="CP109441">
    <property type="protein sequence ID" value="WUV42573.1"/>
    <property type="molecule type" value="Genomic_DNA"/>
</dbReference>
<dbReference type="SUPFAM" id="SSF140453">
    <property type="entry name" value="EsxAB dimer-like"/>
    <property type="match status" value="1"/>
</dbReference>
<evidence type="ECO:0000313" key="1">
    <source>
        <dbReference type="EMBL" id="WUV42573.1"/>
    </source>
</evidence>
<organism evidence="1 2">
    <name type="scientific">Nocardia vinacea</name>
    <dbReference type="NCBI Taxonomy" id="96468"/>
    <lineage>
        <taxon>Bacteria</taxon>
        <taxon>Bacillati</taxon>
        <taxon>Actinomycetota</taxon>
        <taxon>Actinomycetes</taxon>
        <taxon>Mycobacteriales</taxon>
        <taxon>Nocardiaceae</taxon>
        <taxon>Nocardia</taxon>
    </lineage>
</organism>
<gene>
    <name evidence="1" type="ORF">OG563_25295</name>
</gene>
<proteinExistence type="predicted"/>